<gene>
    <name evidence="7" type="ORF">MNBD_CHLOROFLEXI01-173</name>
</gene>
<feature type="domain" description="HTH luxR-type" evidence="5">
    <location>
        <begin position="142"/>
        <end position="207"/>
    </location>
</feature>
<dbReference type="PANTHER" id="PTHR43214:SF41">
    <property type="entry name" value="NITRATE_NITRITE RESPONSE REGULATOR PROTEIN NARP"/>
    <property type="match status" value="1"/>
</dbReference>
<sequence>MASAIRVYIVDSRPVFCLGIQTVLETTTDLQLLGTATSLEQSCSWATNLSPDVLLVDANLSHDSLLETISAWKQKPQSHKILVMLTHPHQVCLRQVTDQGANGCILKTDAPQRFIEAIRTIADGGRWFSRQLMQETMQTQLKPMAQLQLTEQDKLILQLICVEKSNHEIAETLHLSERTVCRYLEEIYAKLGVRTRVGAAVQAIKQGLA</sequence>
<keyword evidence="4" id="KW-0804">Transcription</keyword>
<dbReference type="SUPFAM" id="SSF52172">
    <property type="entry name" value="CheY-like"/>
    <property type="match status" value="1"/>
</dbReference>
<proteinExistence type="predicted"/>
<dbReference type="Pfam" id="PF00072">
    <property type="entry name" value="Response_reg"/>
    <property type="match status" value="1"/>
</dbReference>
<keyword evidence="1" id="KW-0597">Phosphoprotein</keyword>
<evidence type="ECO:0000256" key="2">
    <source>
        <dbReference type="ARBA" id="ARBA00023015"/>
    </source>
</evidence>
<name>A0A3B0V0N9_9ZZZZ</name>
<dbReference type="SUPFAM" id="SSF46894">
    <property type="entry name" value="C-terminal effector domain of the bipartite response regulators"/>
    <property type="match status" value="1"/>
</dbReference>
<dbReference type="CDD" id="cd17535">
    <property type="entry name" value="REC_NarL-like"/>
    <property type="match status" value="1"/>
</dbReference>
<dbReference type="Gene3D" id="3.40.50.2300">
    <property type="match status" value="1"/>
</dbReference>
<evidence type="ECO:0000256" key="1">
    <source>
        <dbReference type="ARBA" id="ARBA00022553"/>
    </source>
</evidence>
<dbReference type="PRINTS" id="PR00038">
    <property type="entry name" value="HTHLUXR"/>
</dbReference>
<dbReference type="PROSITE" id="PS50043">
    <property type="entry name" value="HTH_LUXR_2"/>
    <property type="match status" value="1"/>
</dbReference>
<dbReference type="InterPro" id="IPR039420">
    <property type="entry name" value="WalR-like"/>
</dbReference>
<dbReference type="InterPro" id="IPR000792">
    <property type="entry name" value="Tscrpt_reg_LuxR_C"/>
</dbReference>
<dbReference type="AlphaFoldDB" id="A0A3B0V0N9"/>
<dbReference type="GO" id="GO:0003677">
    <property type="term" value="F:DNA binding"/>
    <property type="evidence" value="ECO:0007669"/>
    <property type="project" value="UniProtKB-KW"/>
</dbReference>
<protein>
    <recommendedName>
        <fullName evidence="8">Two-component transcriptional response regulator, LuxR family</fullName>
    </recommendedName>
</protein>
<dbReference type="SMART" id="SM00448">
    <property type="entry name" value="REC"/>
    <property type="match status" value="1"/>
</dbReference>
<keyword evidence="3" id="KW-0238">DNA-binding</keyword>
<dbReference type="InterPro" id="IPR001789">
    <property type="entry name" value="Sig_transdc_resp-reg_receiver"/>
</dbReference>
<evidence type="ECO:0000259" key="6">
    <source>
        <dbReference type="PROSITE" id="PS50110"/>
    </source>
</evidence>
<keyword evidence="2" id="KW-0805">Transcription regulation</keyword>
<evidence type="ECO:0000259" key="5">
    <source>
        <dbReference type="PROSITE" id="PS50043"/>
    </source>
</evidence>
<evidence type="ECO:0000256" key="3">
    <source>
        <dbReference type="ARBA" id="ARBA00023125"/>
    </source>
</evidence>
<accession>A0A3B0V0N9</accession>
<dbReference type="Pfam" id="PF00196">
    <property type="entry name" value="GerE"/>
    <property type="match status" value="1"/>
</dbReference>
<dbReference type="PROSITE" id="PS50110">
    <property type="entry name" value="RESPONSE_REGULATORY"/>
    <property type="match status" value="1"/>
</dbReference>
<dbReference type="PANTHER" id="PTHR43214">
    <property type="entry name" value="TWO-COMPONENT RESPONSE REGULATOR"/>
    <property type="match status" value="1"/>
</dbReference>
<dbReference type="GO" id="GO:0006355">
    <property type="term" value="P:regulation of DNA-templated transcription"/>
    <property type="evidence" value="ECO:0007669"/>
    <property type="project" value="InterPro"/>
</dbReference>
<dbReference type="GO" id="GO:0000160">
    <property type="term" value="P:phosphorelay signal transduction system"/>
    <property type="evidence" value="ECO:0007669"/>
    <property type="project" value="InterPro"/>
</dbReference>
<dbReference type="InterPro" id="IPR058245">
    <property type="entry name" value="NreC/VraR/RcsB-like_REC"/>
</dbReference>
<evidence type="ECO:0008006" key="8">
    <source>
        <dbReference type="Google" id="ProtNLM"/>
    </source>
</evidence>
<evidence type="ECO:0000313" key="7">
    <source>
        <dbReference type="EMBL" id="VAW31357.1"/>
    </source>
</evidence>
<dbReference type="InterPro" id="IPR016032">
    <property type="entry name" value="Sig_transdc_resp-reg_C-effctor"/>
</dbReference>
<evidence type="ECO:0000256" key="4">
    <source>
        <dbReference type="ARBA" id="ARBA00023163"/>
    </source>
</evidence>
<reference evidence="7" key="1">
    <citation type="submission" date="2018-06" db="EMBL/GenBank/DDBJ databases">
        <authorList>
            <person name="Zhirakovskaya E."/>
        </authorList>
    </citation>
    <scope>NUCLEOTIDE SEQUENCE</scope>
</reference>
<dbReference type="InterPro" id="IPR011006">
    <property type="entry name" value="CheY-like_superfamily"/>
</dbReference>
<dbReference type="CDD" id="cd06170">
    <property type="entry name" value="LuxR_C_like"/>
    <property type="match status" value="1"/>
</dbReference>
<dbReference type="SMART" id="SM00421">
    <property type="entry name" value="HTH_LUXR"/>
    <property type="match status" value="1"/>
</dbReference>
<feature type="domain" description="Response regulatory" evidence="6">
    <location>
        <begin position="6"/>
        <end position="122"/>
    </location>
</feature>
<dbReference type="EMBL" id="UOEU01000206">
    <property type="protein sequence ID" value="VAW31357.1"/>
    <property type="molecule type" value="Genomic_DNA"/>
</dbReference>
<organism evidence="7">
    <name type="scientific">hydrothermal vent metagenome</name>
    <dbReference type="NCBI Taxonomy" id="652676"/>
    <lineage>
        <taxon>unclassified sequences</taxon>
        <taxon>metagenomes</taxon>
        <taxon>ecological metagenomes</taxon>
    </lineage>
</organism>